<dbReference type="SUPFAM" id="SSF48150">
    <property type="entry name" value="DNA-glycosylase"/>
    <property type="match status" value="1"/>
</dbReference>
<evidence type="ECO:0000313" key="11">
    <source>
        <dbReference type="EMBL" id="KAG0581409.1"/>
    </source>
</evidence>
<feature type="compositionally biased region" description="Polar residues" evidence="9">
    <location>
        <begin position="1436"/>
        <end position="1446"/>
    </location>
</feature>
<dbReference type="Gene3D" id="1.10.340.30">
    <property type="entry name" value="Hypothetical protein, domain 2"/>
    <property type="match status" value="1"/>
</dbReference>
<feature type="compositionally biased region" description="Basic and acidic residues" evidence="9">
    <location>
        <begin position="540"/>
        <end position="551"/>
    </location>
</feature>
<keyword evidence="7" id="KW-0238">DNA-binding</keyword>
<dbReference type="EMBL" id="CM026424">
    <property type="protein sequence ID" value="KAG0581409.1"/>
    <property type="molecule type" value="Genomic_DNA"/>
</dbReference>
<evidence type="ECO:0000256" key="7">
    <source>
        <dbReference type="ARBA" id="ARBA00023125"/>
    </source>
</evidence>
<feature type="compositionally biased region" description="Basic residues" evidence="9">
    <location>
        <begin position="1819"/>
        <end position="1832"/>
    </location>
</feature>
<dbReference type="GO" id="GO:0035514">
    <property type="term" value="F:DNA demethylase activity"/>
    <property type="evidence" value="ECO:0007669"/>
    <property type="project" value="InterPro"/>
</dbReference>
<keyword evidence="8" id="KW-0539">Nucleus</keyword>
<feature type="region of interest" description="Disordered" evidence="9">
    <location>
        <begin position="370"/>
        <end position="434"/>
    </location>
</feature>
<dbReference type="InterPro" id="IPR003651">
    <property type="entry name" value="Endonuclease3_FeS-loop_motif"/>
</dbReference>
<dbReference type="GO" id="GO:0005634">
    <property type="term" value="C:nucleus"/>
    <property type="evidence" value="ECO:0007669"/>
    <property type="project" value="UniProtKB-SubCell"/>
</dbReference>
<evidence type="ECO:0000256" key="8">
    <source>
        <dbReference type="ARBA" id="ARBA00023242"/>
    </source>
</evidence>
<dbReference type="Pfam" id="PF15628">
    <property type="entry name" value="RRM_DME"/>
    <property type="match status" value="1"/>
</dbReference>
<feature type="domain" description="HhH-GPD" evidence="10">
    <location>
        <begin position="1197"/>
        <end position="1360"/>
    </location>
</feature>
<feature type="region of interest" description="Disordered" evidence="9">
    <location>
        <begin position="460"/>
        <end position="556"/>
    </location>
</feature>
<dbReference type="SMART" id="SM00525">
    <property type="entry name" value="FES"/>
    <property type="match status" value="1"/>
</dbReference>
<dbReference type="GO" id="GO:0046872">
    <property type="term" value="F:metal ion binding"/>
    <property type="evidence" value="ECO:0007669"/>
    <property type="project" value="UniProtKB-KW"/>
</dbReference>
<dbReference type="GO" id="GO:0019104">
    <property type="term" value="F:DNA N-glycosylase activity"/>
    <property type="evidence" value="ECO:0007669"/>
    <property type="project" value="InterPro"/>
</dbReference>
<feature type="region of interest" description="Disordered" evidence="9">
    <location>
        <begin position="934"/>
        <end position="966"/>
    </location>
</feature>
<dbReference type="Proteomes" id="UP000822688">
    <property type="component" value="Chromosome 4"/>
</dbReference>
<evidence type="ECO:0000256" key="5">
    <source>
        <dbReference type="ARBA" id="ARBA00023004"/>
    </source>
</evidence>
<proteinExistence type="inferred from homology"/>
<name>A0A8T0IER2_CERPU</name>
<evidence type="ECO:0000256" key="3">
    <source>
        <dbReference type="ARBA" id="ARBA00005646"/>
    </source>
</evidence>
<evidence type="ECO:0000256" key="1">
    <source>
        <dbReference type="ARBA" id="ARBA00001966"/>
    </source>
</evidence>
<keyword evidence="5" id="KW-0408">Iron</keyword>
<dbReference type="GO" id="GO:0141166">
    <property type="term" value="P:chromosomal 5-methylcytosine DNA demethylation pathway"/>
    <property type="evidence" value="ECO:0007669"/>
    <property type="project" value="InterPro"/>
</dbReference>
<feature type="compositionally biased region" description="Basic and acidic residues" evidence="9">
    <location>
        <begin position="938"/>
        <end position="960"/>
    </location>
</feature>
<dbReference type="GO" id="GO:0051539">
    <property type="term" value="F:4 iron, 4 sulfur cluster binding"/>
    <property type="evidence" value="ECO:0007669"/>
    <property type="project" value="InterPro"/>
</dbReference>
<keyword evidence="6" id="KW-0411">Iron-sulfur</keyword>
<evidence type="ECO:0000256" key="2">
    <source>
        <dbReference type="ARBA" id="ARBA00004123"/>
    </source>
</evidence>
<comment type="subcellular location">
    <subcellularLocation>
        <location evidence="2">Nucleus</location>
    </subcellularLocation>
</comment>
<evidence type="ECO:0000256" key="4">
    <source>
        <dbReference type="ARBA" id="ARBA00022723"/>
    </source>
</evidence>
<keyword evidence="4" id="KW-0479">Metal-binding</keyword>
<dbReference type="GO" id="GO:0006284">
    <property type="term" value="P:base-excision repair"/>
    <property type="evidence" value="ECO:0007669"/>
    <property type="project" value="InterPro"/>
</dbReference>
<comment type="cofactor">
    <cofactor evidence="1">
        <name>[4Fe-4S] cluster</name>
        <dbReference type="ChEBI" id="CHEBI:49883"/>
    </cofactor>
</comment>
<evidence type="ECO:0000259" key="10">
    <source>
        <dbReference type="SMART" id="SM00478"/>
    </source>
</evidence>
<accession>A0A8T0IER2</accession>
<feature type="compositionally biased region" description="Acidic residues" evidence="9">
    <location>
        <begin position="655"/>
        <end position="665"/>
    </location>
</feature>
<dbReference type="InterPro" id="IPR028925">
    <property type="entry name" value="RRM_DME"/>
</dbReference>
<gene>
    <name evidence="11" type="ORF">KC19_4G249300</name>
</gene>
<organism evidence="11 12">
    <name type="scientific">Ceratodon purpureus</name>
    <name type="common">Fire moss</name>
    <name type="synonym">Dicranum purpureum</name>
    <dbReference type="NCBI Taxonomy" id="3225"/>
    <lineage>
        <taxon>Eukaryota</taxon>
        <taxon>Viridiplantae</taxon>
        <taxon>Streptophyta</taxon>
        <taxon>Embryophyta</taxon>
        <taxon>Bryophyta</taxon>
        <taxon>Bryophytina</taxon>
        <taxon>Bryopsida</taxon>
        <taxon>Dicranidae</taxon>
        <taxon>Pseudoditrichales</taxon>
        <taxon>Ditrichaceae</taxon>
        <taxon>Ceratodon</taxon>
    </lineage>
</organism>
<dbReference type="InterPro" id="IPR011257">
    <property type="entry name" value="DNA_glycosylase"/>
</dbReference>
<feature type="region of interest" description="Disordered" evidence="9">
    <location>
        <begin position="1814"/>
        <end position="1849"/>
    </location>
</feature>
<dbReference type="Gene3D" id="1.10.1670.10">
    <property type="entry name" value="Helix-hairpin-Helix base-excision DNA repair enzymes (C-terminal)"/>
    <property type="match status" value="1"/>
</dbReference>
<reference evidence="11" key="1">
    <citation type="submission" date="2020-06" db="EMBL/GenBank/DDBJ databases">
        <title>WGS assembly of Ceratodon purpureus strain R40.</title>
        <authorList>
            <person name="Carey S.B."/>
            <person name="Jenkins J."/>
            <person name="Shu S."/>
            <person name="Lovell J.T."/>
            <person name="Sreedasyam A."/>
            <person name="Maumus F."/>
            <person name="Tiley G.P."/>
            <person name="Fernandez-Pozo N."/>
            <person name="Barry K."/>
            <person name="Chen C."/>
            <person name="Wang M."/>
            <person name="Lipzen A."/>
            <person name="Daum C."/>
            <person name="Saski C.A."/>
            <person name="Payton A.C."/>
            <person name="Mcbreen J.C."/>
            <person name="Conrad R.E."/>
            <person name="Kollar L.M."/>
            <person name="Olsson S."/>
            <person name="Huttunen S."/>
            <person name="Landis J.B."/>
            <person name="Wickett N.J."/>
            <person name="Johnson M.G."/>
            <person name="Rensing S.A."/>
            <person name="Grimwood J."/>
            <person name="Schmutz J."/>
            <person name="Mcdaniel S.F."/>
        </authorList>
    </citation>
    <scope>NUCLEOTIDE SEQUENCE</scope>
    <source>
        <strain evidence="11">R40</strain>
    </source>
</reference>
<feature type="region of interest" description="Disordered" evidence="9">
    <location>
        <begin position="301"/>
        <end position="341"/>
    </location>
</feature>
<evidence type="ECO:0000256" key="9">
    <source>
        <dbReference type="SAM" id="MobiDB-lite"/>
    </source>
</evidence>
<dbReference type="CDD" id="cd00056">
    <property type="entry name" value="ENDO3c"/>
    <property type="match status" value="1"/>
</dbReference>
<sequence length="1866" mass="206573">MYTNAVSLATGGQDMLLECEAPEALHRLLKADNLYTNAVSLATAGVDVLRECEAAGASSSHKLKKARKKRDNSCANAVVQASAGLNVLHESRVPLASSRRRPRRSKKDALHTKAVSLVMAGQDGLMECEAPRELLKLKQGDNLYTNAVALATVGHDVLRECEESGLASGSGSLEKVDSSYTNAVIQATRGQDVFRDTGVYLVHADELVSLQRDGIGSEEGDLRVLDSDRGGVPWILARGSSCSADIFSHFDLELLSLADIAKLVAGAQPGTQDVNAQSGGSTLELLTCSANQPCPVLAAKGAAQGVTGPQTPEIVQDRGRSPSADSVPLSEQRDHANFPSGELLRTVESRSPDGTIRINSVPNEQLMLTKEQGTAAPASQCAKPRVQPQLQEAQEVQPKAPPKAPRKRRYMPKILSEKPNKSRAKKPRRGEAANDEACPPVFILESKSPSLLQMKMLARHKKPQIKRRRYVKRQKRDEAAITLSQDSPAAHTSRPNGEQENAPLVQELTKLNTDGPHSGSSQCTDPLSQELNPSTMVERSCTEGKEHEHLDAGPAVDCNPPEFSGVLEKSLFEDPSFKNCEKISLHMPLADQGSSSLVPMPKPNHGSSFCSEVLVEACLRIPVNSMSSDELRNALDPVSSWPDGPPDLSPLDSDCVPDGEESLAVDEDHPSTPRGPVPSTNQCQDFTLVLPPPSPPSPLGASDLNGGYPRVLAASTRRTLTFDAQMNELQVAESELVLSKDAKTRNEPAGMVKAMAHIAGEDSPQTTVCITRLETQFAEENDVSVSALPLVEPVPRVLDSSERREQELQIVAYDDGSKKLVVYKKPPMRKRRVRFKPKVDLDFSTVKKFKTLMLKGSDEDDTEQDKASWEQSRQEWQNRAYQFISIMRQVQGSRAFSRWKGSVVDSVGGAFLTQNVSDFLSSNAFMALRARFPARRGAAKEPTDNSTPETRDQSPSEKESSVPQPERLTVVELKTLRVGEDRRQEEVSEMVAALLSKNVNDRECVEEELAEGVETLRKRLMGCHLEHRDPESLPSNDAVTNQSNSNLSKSFEACVFEDRECCRDKVCISSFSVQQDDLQVVKNREGDLNPQGSPWKGRLAVIQEKFSNVIEESVSSLTVLGKEKVLAATLRLVLGKKQTTREGIKAKARALKTVKLRPERALMRRRIDNYRYRQGNVSFRLLSGEARASWEAGYVMKSQKQKWEPLRANILADKSYSRDPLTDDCVDWEAVQRASVHEVADVIKNRGMNNALAGRLKAFLDRVHRDQNGSIDLEWIRKLPPEDAKAFLLSFRGVGLKSVECIRLLTLHHPSFPVDTNVGRIAVRLGWVPLEPLPEETQLHLLDLYPIQSHIQQYMWPRLCTLDQQTLYELHYQMITFGKVFCTKSKPNCNACPLRSECKHYASSYASAKLLLKWPGKQDKQSTVFALPGPDPAAQTEPTPHTSITNKDPCIPIIEEPRSPEPYTDSSIPNSNISDCGIPDIEEVPFCIDANKRGDPAETQIEPLLGFHSILREHRSLLNIEQTSLELRSDPNESASPPNICVKELQLQVVEHEEEAAMELDINDSTEVILEDTRVILEETVYSNDIAFVAVENTLEVTVEEEVEVVRDDFKHLPSQELILLPPQASLAPAPKLKNVQRLRTVHFVYELPDNHPLLFEMDQREADDPCFYLLAIWSPDEVPATMPKINDDDAGNPFASCEDNDPEQTVRGTLLIPCKTAMRGWFPLNGTYFQVNEVFADHASSIQPIDVPRTLLWSLRRRFVYFSTAVSNLFKDMSQEEVQCCFQKGYVCLRAFDIATRQPKLLAPRLHQSGAKIVKAPASRKGRGKGKPRKNTAKDKSESIAAQKSASDASLIETTVVTVVTQIDL</sequence>
<dbReference type="InterPro" id="IPR023170">
    <property type="entry name" value="HhH_base_excis_C"/>
</dbReference>
<feature type="compositionally biased region" description="Polar residues" evidence="9">
    <location>
        <begin position="518"/>
        <end position="537"/>
    </location>
</feature>
<evidence type="ECO:0000256" key="6">
    <source>
        <dbReference type="ARBA" id="ARBA00023014"/>
    </source>
</evidence>
<keyword evidence="12" id="KW-1185">Reference proteome</keyword>
<dbReference type="SMART" id="SM00478">
    <property type="entry name" value="ENDO3c"/>
    <property type="match status" value="1"/>
</dbReference>
<comment type="caution">
    <text evidence="11">The sequence shown here is derived from an EMBL/GenBank/DDBJ whole genome shotgun (WGS) entry which is preliminary data.</text>
</comment>
<feature type="compositionally biased region" description="Basic residues" evidence="9">
    <location>
        <begin position="460"/>
        <end position="474"/>
    </location>
</feature>
<dbReference type="InterPro" id="IPR003265">
    <property type="entry name" value="HhH-GPD_domain"/>
</dbReference>
<dbReference type="InterPro" id="IPR044811">
    <property type="entry name" value="DME/ROS1"/>
</dbReference>
<feature type="region of interest" description="Disordered" evidence="9">
    <location>
        <begin position="634"/>
        <end position="704"/>
    </location>
</feature>
<dbReference type="PANTHER" id="PTHR46213:SF13">
    <property type="entry name" value="DEMETER-LIKE PROTEIN 2-RELATED"/>
    <property type="match status" value="1"/>
</dbReference>
<evidence type="ECO:0000313" key="12">
    <source>
        <dbReference type="Proteomes" id="UP000822688"/>
    </source>
</evidence>
<protein>
    <recommendedName>
        <fullName evidence="10">HhH-GPD domain-containing protein</fullName>
    </recommendedName>
</protein>
<dbReference type="PANTHER" id="PTHR46213">
    <property type="entry name" value="TRANSCRIPTIONAL ACTIVATOR DEMETER"/>
    <property type="match status" value="1"/>
</dbReference>
<dbReference type="GO" id="GO:0003677">
    <property type="term" value="F:DNA binding"/>
    <property type="evidence" value="ECO:0007669"/>
    <property type="project" value="UniProtKB-KW"/>
</dbReference>
<feature type="region of interest" description="Disordered" evidence="9">
    <location>
        <begin position="1431"/>
        <end position="1452"/>
    </location>
</feature>
<comment type="similarity">
    <text evidence="3">Belongs to the DNA glycosylase family. DEMETER subfamily.</text>
</comment>